<evidence type="ECO:0000313" key="5">
    <source>
        <dbReference type="Proteomes" id="UP000484547"/>
    </source>
</evidence>
<name>A0A7X3BUA4_9FIRM</name>
<organism evidence="2 5">
    <name type="scientific">Phascolarctobacterium faecium</name>
    <dbReference type="NCBI Taxonomy" id="33025"/>
    <lineage>
        <taxon>Bacteria</taxon>
        <taxon>Bacillati</taxon>
        <taxon>Bacillota</taxon>
        <taxon>Negativicutes</taxon>
        <taxon>Acidaminococcales</taxon>
        <taxon>Acidaminococcaceae</taxon>
        <taxon>Phascolarctobacterium</taxon>
    </lineage>
</organism>
<dbReference type="AlphaFoldDB" id="A0A7X3BUA4"/>
<evidence type="ECO:0000256" key="1">
    <source>
        <dbReference type="SAM" id="SignalP"/>
    </source>
</evidence>
<keyword evidence="1" id="KW-0732">Signal</keyword>
<feature type="signal peptide" evidence="1">
    <location>
        <begin position="1"/>
        <end position="23"/>
    </location>
</feature>
<dbReference type="Proteomes" id="UP000484547">
    <property type="component" value="Unassembled WGS sequence"/>
</dbReference>
<dbReference type="EMBL" id="WNBM01000001">
    <property type="protein sequence ID" value="MTT74882.1"/>
    <property type="molecule type" value="Genomic_DNA"/>
</dbReference>
<protein>
    <submittedName>
        <fullName evidence="2">Uncharacterized protein</fullName>
    </submittedName>
</protein>
<proteinExistence type="predicted"/>
<feature type="chain" id="PRO_5030830408" evidence="1">
    <location>
        <begin position="24"/>
        <end position="231"/>
    </location>
</feature>
<comment type="caution">
    <text evidence="2">The sequence shown here is derived from an EMBL/GenBank/DDBJ whole genome shotgun (WGS) entry which is preliminary data.</text>
</comment>
<keyword evidence="4" id="KW-1185">Reference proteome</keyword>
<evidence type="ECO:0000313" key="2">
    <source>
        <dbReference type="EMBL" id="MTT74882.1"/>
    </source>
</evidence>
<evidence type="ECO:0000313" key="3">
    <source>
        <dbReference type="EMBL" id="MTU03013.1"/>
    </source>
</evidence>
<dbReference type="RefSeq" id="WP_155163466.1">
    <property type="nucleotide sequence ID" value="NZ_WNBG01000001.1"/>
</dbReference>
<evidence type="ECO:0000313" key="4">
    <source>
        <dbReference type="Proteomes" id="UP000443070"/>
    </source>
</evidence>
<dbReference type="Proteomes" id="UP000443070">
    <property type="component" value="Unassembled WGS sequence"/>
</dbReference>
<dbReference type="OrthoDB" id="1669176at2"/>
<sequence length="231" mass="25682">MVKKVILYLLTMIFALSTATALAAEPADAPVSMRERMEKIRVESDPVYQAEKAKRMENMPKVAVLYVNNAETTYNDEVDGVVLGNLEKCINDDKYIYINGEPYIEKLNKVGIVDITTAERADIVDAFEGEDVDYVVFIEVQPFIARDKVTFFTVGKDITTTVPLKIIDLVNGKYLYNGKFTEKASDSTMIGGIGNKSVAMKVLNKINEQITSVLTVRLPEEKPVAVAADKK</sequence>
<accession>A0A7X3BUA4</accession>
<reference evidence="4 5" key="1">
    <citation type="journal article" date="2019" name="Nat. Med.">
        <title>A library of human gut bacterial isolates paired with longitudinal multiomics data enables mechanistic microbiome research.</title>
        <authorList>
            <person name="Poyet M."/>
            <person name="Groussin M."/>
            <person name="Gibbons S.M."/>
            <person name="Avila-Pacheco J."/>
            <person name="Jiang X."/>
            <person name="Kearney S.M."/>
            <person name="Perrotta A.R."/>
            <person name="Berdy B."/>
            <person name="Zhao S."/>
            <person name="Lieberman T.D."/>
            <person name="Swanson P.K."/>
            <person name="Smith M."/>
            <person name="Roesemann S."/>
            <person name="Alexander J.E."/>
            <person name="Rich S.A."/>
            <person name="Livny J."/>
            <person name="Vlamakis H."/>
            <person name="Clish C."/>
            <person name="Bullock K."/>
            <person name="Deik A."/>
            <person name="Scott J."/>
            <person name="Pierce K.A."/>
            <person name="Xavier R.J."/>
            <person name="Alm E.J."/>
        </authorList>
    </citation>
    <scope>NUCLEOTIDE SEQUENCE [LARGE SCALE GENOMIC DNA]</scope>
    <source>
        <strain evidence="2 5">BIOML-A13</strain>
        <strain evidence="3 4">BIOML-A3</strain>
    </source>
</reference>
<gene>
    <name evidence="2" type="ORF">GMD11_01190</name>
    <name evidence="3" type="ORF">GMD18_01185</name>
</gene>
<dbReference type="EMBL" id="WNBW01000001">
    <property type="protein sequence ID" value="MTU03013.1"/>
    <property type="molecule type" value="Genomic_DNA"/>
</dbReference>